<dbReference type="Pfam" id="PF00102">
    <property type="entry name" value="Y_phosphatase"/>
    <property type="match status" value="1"/>
</dbReference>
<proteinExistence type="predicted"/>
<feature type="non-terminal residue" evidence="1">
    <location>
        <position position="1"/>
    </location>
</feature>
<dbReference type="AlphaFoldDB" id="A0A183PIW1"/>
<dbReference type="Proteomes" id="UP000269396">
    <property type="component" value="Unassembled WGS sequence"/>
</dbReference>
<keyword evidence="2" id="KW-1185">Reference proteome</keyword>
<dbReference type="STRING" id="31246.A0A183PIW1"/>
<dbReference type="EMBL" id="UZAL01034483">
    <property type="protein sequence ID" value="VDP65489.1"/>
    <property type="molecule type" value="Genomic_DNA"/>
</dbReference>
<dbReference type="PROSITE" id="PS50055">
    <property type="entry name" value="TYR_PHOSPHATASE_PTP"/>
    <property type="match status" value="1"/>
</dbReference>
<dbReference type="SUPFAM" id="SSF52799">
    <property type="entry name" value="(Phosphotyrosine protein) phosphatases II"/>
    <property type="match status" value="1"/>
</dbReference>
<sequence length="77" mass="8529">TFVTTDICLQQAINEGYLDVPDVINRLRCQRAGAVQVAKQYAFIHQALVSQLSKQQINKNDDNQHSCGGVNNNVTVL</sequence>
<protein>
    <submittedName>
        <fullName evidence="1">Uncharacterized protein</fullName>
    </submittedName>
</protein>
<name>A0A183PIW1_9TREM</name>
<gene>
    <name evidence="1" type="ORF">SMTD_LOCUS14297</name>
</gene>
<reference evidence="1 2" key="1">
    <citation type="submission" date="2018-11" db="EMBL/GenBank/DDBJ databases">
        <authorList>
            <consortium name="Pathogen Informatics"/>
        </authorList>
    </citation>
    <scope>NUCLEOTIDE SEQUENCE [LARGE SCALE GENOMIC DNA]</scope>
    <source>
        <strain>Denwood</strain>
        <strain evidence="2">Zambia</strain>
    </source>
</reference>
<dbReference type="InterPro" id="IPR000242">
    <property type="entry name" value="PTP_cat"/>
</dbReference>
<accession>A0A183PIW1</accession>
<organism evidence="1 2">
    <name type="scientific">Schistosoma mattheei</name>
    <dbReference type="NCBI Taxonomy" id="31246"/>
    <lineage>
        <taxon>Eukaryota</taxon>
        <taxon>Metazoa</taxon>
        <taxon>Spiralia</taxon>
        <taxon>Lophotrochozoa</taxon>
        <taxon>Platyhelminthes</taxon>
        <taxon>Trematoda</taxon>
        <taxon>Digenea</taxon>
        <taxon>Strigeidida</taxon>
        <taxon>Schistosomatoidea</taxon>
        <taxon>Schistosomatidae</taxon>
        <taxon>Schistosoma</taxon>
    </lineage>
</organism>
<dbReference type="Gene3D" id="3.90.190.10">
    <property type="entry name" value="Protein tyrosine phosphatase superfamily"/>
    <property type="match status" value="1"/>
</dbReference>
<evidence type="ECO:0000313" key="1">
    <source>
        <dbReference type="EMBL" id="VDP65489.1"/>
    </source>
</evidence>
<dbReference type="GO" id="GO:0004725">
    <property type="term" value="F:protein tyrosine phosphatase activity"/>
    <property type="evidence" value="ECO:0007669"/>
    <property type="project" value="InterPro"/>
</dbReference>
<evidence type="ECO:0000313" key="2">
    <source>
        <dbReference type="Proteomes" id="UP000269396"/>
    </source>
</evidence>
<dbReference type="InterPro" id="IPR029021">
    <property type="entry name" value="Prot-tyrosine_phosphatase-like"/>
</dbReference>